<dbReference type="EMBL" id="CALTRL010006056">
    <property type="protein sequence ID" value="CAH7689274.1"/>
    <property type="molecule type" value="Genomic_DNA"/>
</dbReference>
<accession>A0AAV0BSK7</accession>
<name>A0AAV0BSK7_PHAPC</name>
<feature type="region of interest" description="Disordered" evidence="1">
    <location>
        <begin position="1"/>
        <end position="40"/>
    </location>
</feature>
<dbReference type="AlphaFoldDB" id="A0AAV0BSK7"/>
<gene>
    <name evidence="2" type="ORF">PPACK8108_LOCUS24315</name>
</gene>
<keyword evidence="3" id="KW-1185">Reference proteome</keyword>
<evidence type="ECO:0000313" key="2">
    <source>
        <dbReference type="EMBL" id="CAH7689274.1"/>
    </source>
</evidence>
<organism evidence="2 3">
    <name type="scientific">Phakopsora pachyrhizi</name>
    <name type="common">Asian soybean rust disease fungus</name>
    <dbReference type="NCBI Taxonomy" id="170000"/>
    <lineage>
        <taxon>Eukaryota</taxon>
        <taxon>Fungi</taxon>
        <taxon>Dikarya</taxon>
        <taxon>Basidiomycota</taxon>
        <taxon>Pucciniomycotina</taxon>
        <taxon>Pucciniomycetes</taxon>
        <taxon>Pucciniales</taxon>
        <taxon>Phakopsoraceae</taxon>
        <taxon>Phakopsora</taxon>
    </lineage>
</organism>
<evidence type="ECO:0000256" key="1">
    <source>
        <dbReference type="SAM" id="MobiDB-lite"/>
    </source>
</evidence>
<proteinExistence type="predicted"/>
<sequence length="126" mass="14040">MSGGSKGRTRARPKASEAGSYLEIQGRVPRLQNGEGPTMSKIMTTERTLPTRCKIDERNFTAKLEREWLVIEGNQISLGSESVARTHLKRGRQTSMIQLLAVKRRPALRNQGLGQSPGKINRRLEG</sequence>
<comment type="caution">
    <text evidence="2">The sequence shown here is derived from an EMBL/GenBank/DDBJ whole genome shotgun (WGS) entry which is preliminary data.</text>
</comment>
<dbReference type="Proteomes" id="UP001153365">
    <property type="component" value="Unassembled WGS sequence"/>
</dbReference>
<protein>
    <submittedName>
        <fullName evidence="2">Uncharacterized protein</fullName>
    </submittedName>
</protein>
<reference evidence="2" key="1">
    <citation type="submission" date="2022-06" db="EMBL/GenBank/DDBJ databases">
        <authorList>
            <consortium name="SYNGENTA / RWTH Aachen University"/>
        </authorList>
    </citation>
    <scope>NUCLEOTIDE SEQUENCE</scope>
</reference>
<evidence type="ECO:0000313" key="3">
    <source>
        <dbReference type="Proteomes" id="UP001153365"/>
    </source>
</evidence>